<dbReference type="Pfam" id="PF20703">
    <property type="entry name" value="nSTAND1"/>
    <property type="match status" value="1"/>
</dbReference>
<dbReference type="InterPro" id="IPR000157">
    <property type="entry name" value="TIR_dom"/>
</dbReference>
<sequence length="1355" mass="144304">MARVFLSYASKDLRVAADLHARLRTAGHELFFDRDLQDGILVGEQWQDRLYERLRWADAMVCVVTAACIDSAWCNAEIGVAQSRGIRVLPVLAESDVVHPLLAPHVYQYADCGAVEPLLSALSRIDAAGGQGWPDERSPYPGLRPFDADRQRVFFGRHAEIGRLCRELRSPAERTTAGILLVVGPSGCGKSSFVRAGVIPAMAREPGWVTPRAVLPGTDPVGALARELAAEARRRGLDWTLSMIRDCLLDPDGLAELAGKLLAAVPGSPVPQLLLVFDQFEEVLTRTPPAARKHLAELLRVAAEGPVRVVATARPEFLAPILESADLADLPPRIVPLRPLRRDALAAVVTKPAELAGIEVDEELVTRLVTDTAGGDALPLLAFTLAELSVGVSRGGSLSAARYDNLGGVRGSLVREAEAALIEAQAAAGRTRDEVIAGLLRLVTVDEQGQPTRRRVHREQLPAEVVAELEPFVSRRLVTTDTEGDAVVVGVTHEAVLSAWPPLAAAIAGAATALRAQRVVEVVAADWDAAGRSPDRLWERGQLAAALADTGAVVRRRRGLSLTGTAVDLSPHSRDFLLTSVRRDRRRRARGVIVLSAALIVSLAATGTAYASLRTAQNRQQLARHQQEIATARSLLAQAGTLVTPDPRTALLLGTAAYEISADPETRAGLARILTSTRFAGTADGHRDEVTAVSFSSDGRTMATASADRTVLLWDITGNASPLRTARLDQAAEVSSVAFSRDGLTLAVGTTDGYVRLWDLTDQSHSTPPPSLRVSPEGDFVSVAFSPDGRTLATGTLNRRLKLWDIADLSRPVALGRGTTAFRGLLRGLTFTPDGRTLIVGEDQEVSRWDIANPAEPVRLPAMLPGASAPFSLSADGRTLVTANGGDEPEAPTRAIVWDLSRPRHPSRAGVPVIDKGVVQLALSPDGRTLAIGRGDWTTALWNIADPAHPALIGAPLAGHRNLLSAMAFAPNGRILATGSADSSVALWEIHDRVRPGILSTTKIARGQPPFSVGYRPDGRVLATATLGDDGIAPEVTLWDVTQPARPAPIGNALTGLAAPAIFSPDGHTLAALTDAGDVRLWDVTDRRNPVRLGSAPSGSTGSPYTIAFGPDGRILATGDEDHGVTLWDVTDKARPRLLARPASPHTNAVYAVRFSPDGRLLASAGVDGALVLWDIADRNNPRILGSPLRDHTDGLTSVAFSPDGRTMVTGSRDQSIIRYDLSDPRRPIRIGPPLKGHRADVTGLEFSPDGRTLASGSFDGTTVLWDMTDRTRPAMLGAPLPAGGPVFAVQFGPGGDVVAAAGVNGVRQWDLGELNALRADPRRIACRITGRGLDRQEWNRYIDGLPYRQTCAAV</sequence>
<evidence type="ECO:0000313" key="6">
    <source>
        <dbReference type="EMBL" id="GIM93712.1"/>
    </source>
</evidence>
<evidence type="ECO:0000256" key="1">
    <source>
        <dbReference type="ARBA" id="ARBA00022574"/>
    </source>
</evidence>
<feature type="domain" description="TIR" evidence="4">
    <location>
        <begin position="4"/>
        <end position="112"/>
    </location>
</feature>
<dbReference type="SMART" id="SM00320">
    <property type="entry name" value="WD40"/>
    <property type="match status" value="13"/>
</dbReference>
<evidence type="ECO:0000256" key="2">
    <source>
        <dbReference type="ARBA" id="ARBA00022737"/>
    </source>
</evidence>
<dbReference type="PROSITE" id="PS00678">
    <property type="entry name" value="WD_REPEATS_1"/>
    <property type="match status" value="6"/>
</dbReference>
<reference evidence="6 7" key="1">
    <citation type="submission" date="2021-03" db="EMBL/GenBank/DDBJ databases">
        <title>Whole genome shotgun sequence of Actinoplanes toevensis NBRC 105298.</title>
        <authorList>
            <person name="Komaki H."/>
            <person name="Tamura T."/>
        </authorList>
    </citation>
    <scope>NUCLEOTIDE SEQUENCE [LARGE SCALE GENOMIC DNA]</scope>
    <source>
        <strain evidence="6 7">NBRC 105298</strain>
    </source>
</reference>
<protein>
    <recommendedName>
        <fullName evidence="8">TIR domain-containing protein</fullName>
    </recommendedName>
</protein>
<feature type="repeat" description="WD" evidence="3">
    <location>
        <begin position="782"/>
        <end position="806"/>
    </location>
</feature>
<dbReference type="InterPro" id="IPR015943">
    <property type="entry name" value="WD40/YVTN_repeat-like_dom_sf"/>
</dbReference>
<proteinExistence type="predicted"/>
<comment type="caution">
    <text evidence="6">The sequence shown here is derived from an EMBL/GenBank/DDBJ whole genome shotgun (WGS) entry which is preliminary data.</text>
</comment>
<dbReference type="PROSITE" id="PS50082">
    <property type="entry name" value="WD_REPEATS_2"/>
    <property type="match status" value="8"/>
</dbReference>
<dbReference type="CDD" id="cd00200">
    <property type="entry name" value="WD40"/>
    <property type="match status" value="2"/>
</dbReference>
<evidence type="ECO:0000259" key="5">
    <source>
        <dbReference type="Pfam" id="PF20703"/>
    </source>
</evidence>
<name>A0A919TE88_9ACTN</name>
<dbReference type="RefSeq" id="WP_281419802.1">
    <property type="nucleotide sequence ID" value="NZ_BOQN01000070.1"/>
</dbReference>
<evidence type="ECO:0000259" key="4">
    <source>
        <dbReference type="Pfam" id="PF13676"/>
    </source>
</evidence>
<feature type="repeat" description="WD" evidence="3">
    <location>
        <begin position="683"/>
        <end position="716"/>
    </location>
</feature>
<dbReference type="SUPFAM" id="SSF52540">
    <property type="entry name" value="P-loop containing nucleoside triphosphate hydrolases"/>
    <property type="match status" value="1"/>
</dbReference>
<dbReference type="InterPro" id="IPR049052">
    <property type="entry name" value="nSTAND1"/>
</dbReference>
<dbReference type="Pfam" id="PF13676">
    <property type="entry name" value="TIR_2"/>
    <property type="match status" value="1"/>
</dbReference>
<keyword evidence="2" id="KW-0677">Repeat</keyword>
<feature type="repeat" description="WD" evidence="3">
    <location>
        <begin position="727"/>
        <end position="768"/>
    </location>
</feature>
<feature type="repeat" description="WD" evidence="3">
    <location>
        <begin position="1189"/>
        <end position="1230"/>
    </location>
</feature>
<feature type="repeat" description="WD" evidence="3">
    <location>
        <begin position="1143"/>
        <end position="1184"/>
    </location>
</feature>
<evidence type="ECO:0000256" key="3">
    <source>
        <dbReference type="PROSITE-ProRule" id="PRU00221"/>
    </source>
</evidence>
<feature type="repeat" description="WD" evidence="3">
    <location>
        <begin position="957"/>
        <end position="990"/>
    </location>
</feature>
<dbReference type="InterPro" id="IPR035897">
    <property type="entry name" value="Toll_tir_struct_dom_sf"/>
</dbReference>
<dbReference type="Gene3D" id="3.40.50.300">
    <property type="entry name" value="P-loop containing nucleotide triphosphate hydrolases"/>
    <property type="match status" value="1"/>
</dbReference>
<gene>
    <name evidence="6" type="ORF">Ato02nite_055050</name>
</gene>
<dbReference type="InterPro" id="IPR036322">
    <property type="entry name" value="WD40_repeat_dom_sf"/>
</dbReference>
<dbReference type="SUPFAM" id="SSF50998">
    <property type="entry name" value="Quinoprotein alcohol dehydrogenase-like"/>
    <property type="match status" value="1"/>
</dbReference>
<dbReference type="SUPFAM" id="SSF52200">
    <property type="entry name" value="Toll/Interleukin receptor TIR domain"/>
    <property type="match status" value="1"/>
</dbReference>
<feature type="domain" description="Novel STAND NTPase 1" evidence="5">
    <location>
        <begin position="139"/>
        <end position="534"/>
    </location>
</feature>
<dbReference type="InterPro" id="IPR020472">
    <property type="entry name" value="WD40_PAC1"/>
</dbReference>
<keyword evidence="7" id="KW-1185">Reference proteome</keyword>
<dbReference type="PROSITE" id="PS50294">
    <property type="entry name" value="WD_REPEATS_REGION"/>
    <property type="match status" value="8"/>
</dbReference>
<evidence type="ECO:0008006" key="8">
    <source>
        <dbReference type="Google" id="ProtNLM"/>
    </source>
</evidence>
<dbReference type="Proteomes" id="UP000677082">
    <property type="component" value="Unassembled WGS sequence"/>
</dbReference>
<dbReference type="Gene3D" id="3.40.50.10140">
    <property type="entry name" value="Toll/interleukin-1 receptor homology (TIR) domain"/>
    <property type="match status" value="1"/>
</dbReference>
<dbReference type="PANTHER" id="PTHR19879">
    <property type="entry name" value="TRANSCRIPTION INITIATION FACTOR TFIID"/>
    <property type="match status" value="1"/>
</dbReference>
<dbReference type="Gene3D" id="2.130.10.10">
    <property type="entry name" value="YVTN repeat-like/Quinoprotein amine dehydrogenase"/>
    <property type="match status" value="4"/>
</dbReference>
<dbReference type="InterPro" id="IPR019775">
    <property type="entry name" value="WD40_repeat_CS"/>
</dbReference>
<accession>A0A919TE88</accession>
<dbReference type="Pfam" id="PF00400">
    <property type="entry name" value="WD40"/>
    <property type="match status" value="8"/>
</dbReference>
<evidence type="ECO:0000313" key="7">
    <source>
        <dbReference type="Proteomes" id="UP000677082"/>
    </source>
</evidence>
<dbReference type="InterPro" id="IPR027417">
    <property type="entry name" value="P-loop_NTPase"/>
</dbReference>
<keyword evidence="1 3" id="KW-0853">WD repeat</keyword>
<dbReference type="SUPFAM" id="SSF50978">
    <property type="entry name" value="WD40 repeat-like"/>
    <property type="match status" value="1"/>
</dbReference>
<dbReference type="EMBL" id="BOQN01000070">
    <property type="protein sequence ID" value="GIM93712.1"/>
    <property type="molecule type" value="Genomic_DNA"/>
</dbReference>
<dbReference type="PANTHER" id="PTHR19879:SF9">
    <property type="entry name" value="TRANSCRIPTION INITIATION FACTOR TFIID SUBUNIT 5"/>
    <property type="match status" value="1"/>
</dbReference>
<dbReference type="GO" id="GO:0007165">
    <property type="term" value="P:signal transduction"/>
    <property type="evidence" value="ECO:0007669"/>
    <property type="project" value="InterPro"/>
</dbReference>
<dbReference type="InterPro" id="IPR011047">
    <property type="entry name" value="Quinoprotein_ADH-like_sf"/>
</dbReference>
<organism evidence="6 7">
    <name type="scientific">Paractinoplanes toevensis</name>
    <dbReference type="NCBI Taxonomy" id="571911"/>
    <lineage>
        <taxon>Bacteria</taxon>
        <taxon>Bacillati</taxon>
        <taxon>Actinomycetota</taxon>
        <taxon>Actinomycetes</taxon>
        <taxon>Micromonosporales</taxon>
        <taxon>Micromonosporaceae</taxon>
        <taxon>Paractinoplanes</taxon>
    </lineage>
</organism>
<feature type="repeat" description="WD" evidence="3">
    <location>
        <begin position="1235"/>
        <end position="1276"/>
    </location>
</feature>
<dbReference type="PRINTS" id="PR00320">
    <property type="entry name" value="GPROTEINBRPT"/>
</dbReference>
<dbReference type="InterPro" id="IPR001680">
    <property type="entry name" value="WD40_rpt"/>
</dbReference>
<feature type="repeat" description="WD" evidence="3">
    <location>
        <begin position="1097"/>
        <end position="1138"/>
    </location>
</feature>